<sequence>MPPLSNLVAPPKNFAGMLPEFEYLNQVLSDGVIELPAKQPLVRAAWNAASVWPTSVNRTYRFGPPEDLVGADGAFPFHWVYAANEVLTAVWEARLCVNDVTRPGTFQFAPKAEQALIATLRCAQPLRLLDLSGDLASKLGIYDALRSPDYGFCQWLGYFLDRIIASHDGAIHGFCYPSRRHPGQDAYAISSRSMAALTEGLLITTELFGATAAYARLSQDRCRV</sequence>
<gene>
    <name evidence="2" type="ORF">H3H39_26880</name>
</gene>
<dbReference type="Proteomes" id="UP000573499">
    <property type="component" value="Unassembled WGS sequence"/>
</dbReference>
<keyword evidence="3" id="KW-1185">Reference proteome</keyword>
<dbReference type="EMBL" id="JACEZU010000021">
    <property type="protein sequence ID" value="MBA5690667.1"/>
    <property type="molecule type" value="Genomic_DNA"/>
</dbReference>
<evidence type="ECO:0000313" key="2">
    <source>
        <dbReference type="EMBL" id="MBA5690667.1"/>
    </source>
</evidence>
<dbReference type="Pfam" id="PF08808">
    <property type="entry name" value="RES"/>
    <property type="match status" value="1"/>
</dbReference>
<dbReference type="AlphaFoldDB" id="A0A7W2FFB3"/>
<protein>
    <submittedName>
        <fullName evidence="2">RES family NAD+ phosphorylase</fullName>
    </submittedName>
</protein>
<organism evidence="2 3">
    <name type="scientific">Rugamonas apoptosis</name>
    <dbReference type="NCBI Taxonomy" id="2758570"/>
    <lineage>
        <taxon>Bacteria</taxon>
        <taxon>Pseudomonadati</taxon>
        <taxon>Pseudomonadota</taxon>
        <taxon>Betaproteobacteria</taxon>
        <taxon>Burkholderiales</taxon>
        <taxon>Oxalobacteraceae</taxon>
        <taxon>Telluria group</taxon>
        <taxon>Rugamonas</taxon>
    </lineage>
</organism>
<dbReference type="RefSeq" id="WP_182157597.1">
    <property type="nucleotide sequence ID" value="NZ_JACEZU010000021.1"/>
</dbReference>
<comment type="caution">
    <text evidence="2">The sequence shown here is derived from an EMBL/GenBank/DDBJ whole genome shotgun (WGS) entry which is preliminary data.</text>
</comment>
<reference evidence="2 3" key="1">
    <citation type="submission" date="2020-07" db="EMBL/GenBank/DDBJ databases">
        <title>Novel species isolated from subtropical streams in China.</title>
        <authorList>
            <person name="Lu H."/>
        </authorList>
    </citation>
    <scope>NUCLEOTIDE SEQUENCE [LARGE SCALE GENOMIC DNA]</scope>
    <source>
        <strain evidence="2 3">LX47W</strain>
    </source>
</reference>
<name>A0A7W2FFB3_9BURK</name>
<feature type="domain" description="RES" evidence="1">
    <location>
        <begin position="77"/>
        <end position="191"/>
    </location>
</feature>
<accession>A0A7W2FFB3</accession>
<evidence type="ECO:0000259" key="1">
    <source>
        <dbReference type="Pfam" id="PF08808"/>
    </source>
</evidence>
<proteinExistence type="predicted"/>
<evidence type="ECO:0000313" key="3">
    <source>
        <dbReference type="Proteomes" id="UP000573499"/>
    </source>
</evidence>
<dbReference type="InterPro" id="IPR014914">
    <property type="entry name" value="RES_dom"/>
</dbReference>